<dbReference type="EMBL" id="DUZY01000001">
    <property type="protein sequence ID" value="DAD22861.1"/>
    <property type="molecule type" value="Genomic_DNA"/>
</dbReference>
<protein>
    <submittedName>
        <fullName evidence="1">Uncharacterized protein</fullName>
    </submittedName>
</protein>
<keyword evidence="2" id="KW-1185">Reference proteome</keyword>
<evidence type="ECO:0000313" key="2">
    <source>
        <dbReference type="Proteomes" id="UP000607653"/>
    </source>
</evidence>
<comment type="caution">
    <text evidence="1">The sequence shown here is derived from an EMBL/GenBank/DDBJ whole genome shotgun (WGS) entry which is preliminary data.</text>
</comment>
<dbReference type="AlphaFoldDB" id="A0A822XUL2"/>
<gene>
    <name evidence="1" type="ORF">HUJ06_024324</name>
</gene>
<proteinExistence type="predicted"/>
<sequence length="23" mass="2844">MRKDKIPMQINRRELIYEILRGA</sequence>
<reference evidence="1 2" key="1">
    <citation type="journal article" date="2020" name="Mol. Biol. Evol.">
        <title>Distinct Expression and Methylation Patterns for Genes with Different Fates following a Single Whole-Genome Duplication in Flowering Plants.</title>
        <authorList>
            <person name="Shi T."/>
            <person name="Rahmani R.S."/>
            <person name="Gugger P.F."/>
            <person name="Wang M."/>
            <person name="Li H."/>
            <person name="Zhang Y."/>
            <person name="Li Z."/>
            <person name="Wang Q."/>
            <person name="Van de Peer Y."/>
            <person name="Marchal K."/>
            <person name="Chen J."/>
        </authorList>
    </citation>
    <scope>NUCLEOTIDE SEQUENCE [LARGE SCALE GENOMIC DNA]</scope>
    <source>
        <tissue evidence="1">Leaf</tissue>
    </source>
</reference>
<name>A0A822XUL2_NELNU</name>
<organism evidence="1 2">
    <name type="scientific">Nelumbo nucifera</name>
    <name type="common">Sacred lotus</name>
    <dbReference type="NCBI Taxonomy" id="4432"/>
    <lineage>
        <taxon>Eukaryota</taxon>
        <taxon>Viridiplantae</taxon>
        <taxon>Streptophyta</taxon>
        <taxon>Embryophyta</taxon>
        <taxon>Tracheophyta</taxon>
        <taxon>Spermatophyta</taxon>
        <taxon>Magnoliopsida</taxon>
        <taxon>Proteales</taxon>
        <taxon>Nelumbonaceae</taxon>
        <taxon>Nelumbo</taxon>
    </lineage>
</organism>
<evidence type="ECO:0000313" key="1">
    <source>
        <dbReference type="EMBL" id="DAD22861.1"/>
    </source>
</evidence>
<accession>A0A822XUL2</accession>
<dbReference type="Proteomes" id="UP000607653">
    <property type="component" value="Unassembled WGS sequence"/>
</dbReference>